<keyword evidence="3" id="KW-1185">Reference proteome</keyword>
<name>A0AAU9IR02_9CILI</name>
<comment type="caution">
    <text evidence="2">The sequence shown here is derived from an EMBL/GenBank/DDBJ whole genome shotgun (WGS) entry which is preliminary data.</text>
</comment>
<sequence length="228" mass="26268">MQKSKKSKSCGCFRILFKSQKKKNAEEYSSNKRKSPIQPPTNNLQNSSSHPSDLPADRKIKTDTNFYQPQKHIPNEKNYPLYQTYYKSTIVSNHSYGNTSFQRAQSIPASNKPPSLNYESRPDSQDLNLQVNTWKQSIPPFHDISGIGFNNFQQISPRPYSQNSVPNLFDTQKLKKKPLGSLPPLVPAMPWRFKRNNGLPSARENNKFDNILEDLKKEIEEEPRVLID</sequence>
<protein>
    <submittedName>
        <fullName evidence="2">Uncharacterized protein</fullName>
    </submittedName>
</protein>
<feature type="compositionally biased region" description="Polar residues" evidence="1">
    <location>
        <begin position="102"/>
        <end position="118"/>
    </location>
</feature>
<reference evidence="2" key="1">
    <citation type="submission" date="2021-09" db="EMBL/GenBank/DDBJ databases">
        <authorList>
            <consortium name="AG Swart"/>
            <person name="Singh M."/>
            <person name="Singh A."/>
            <person name="Seah K."/>
            <person name="Emmerich C."/>
        </authorList>
    </citation>
    <scope>NUCLEOTIDE SEQUENCE</scope>
    <source>
        <strain evidence="2">ATCC30299</strain>
    </source>
</reference>
<organism evidence="2 3">
    <name type="scientific">Blepharisma stoltei</name>
    <dbReference type="NCBI Taxonomy" id="1481888"/>
    <lineage>
        <taxon>Eukaryota</taxon>
        <taxon>Sar</taxon>
        <taxon>Alveolata</taxon>
        <taxon>Ciliophora</taxon>
        <taxon>Postciliodesmatophora</taxon>
        <taxon>Heterotrichea</taxon>
        <taxon>Heterotrichida</taxon>
        <taxon>Blepharismidae</taxon>
        <taxon>Blepharisma</taxon>
    </lineage>
</organism>
<evidence type="ECO:0000313" key="3">
    <source>
        <dbReference type="Proteomes" id="UP001162131"/>
    </source>
</evidence>
<dbReference type="EMBL" id="CAJZBQ010000011">
    <property type="protein sequence ID" value="CAG9313635.1"/>
    <property type="molecule type" value="Genomic_DNA"/>
</dbReference>
<feature type="region of interest" description="Disordered" evidence="1">
    <location>
        <begin position="21"/>
        <end position="74"/>
    </location>
</feature>
<dbReference type="Proteomes" id="UP001162131">
    <property type="component" value="Unassembled WGS sequence"/>
</dbReference>
<feature type="compositionally biased region" description="Polar residues" evidence="1">
    <location>
        <begin position="40"/>
        <end position="51"/>
    </location>
</feature>
<feature type="region of interest" description="Disordered" evidence="1">
    <location>
        <begin position="102"/>
        <end position="123"/>
    </location>
</feature>
<evidence type="ECO:0000313" key="2">
    <source>
        <dbReference type="EMBL" id="CAG9313635.1"/>
    </source>
</evidence>
<proteinExistence type="predicted"/>
<dbReference type="AlphaFoldDB" id="A0AAU9IR02"/>
<evidence type="ECO:0000256" key="1">
    <source>
        <dbReference type="SAM" id="MobiDB-lite"/>
    </source>
</evidence>
<accession>A0AAU9IR02</accession>
<gene>
    <name evidence="2" type="ORF">BSTOLATCC_MIC9444</name>
</gene>